<dbReference type="InterPro" id="IPR010064">
    <property type="entry name" value="HK97-gp10_tail"/>
</dbReference>
<reference evidence="2 3" key="1">
    <citation type="submission" date="2016-10" db="EMBL/GenBank/DDBJ databases">
        <authorList>
            <person name="de Groot N.N."/>
        </authorList>
    </citation>
    <scope>NUCLEOTIDE SEQUENCE [LARGE SCALE GENOMIC DNA]</scope>
    <source>
        <strain evidence="2 3">DSM 17074</strain>
    </source>
</reference>
<dbReference type="Proteomes" id="UP000199139">
    <property type="component" value="Unassembled WGS sequence"/>
</dbReference>
<evidence type="ECO:0000313" key="4">
    <source>
        <dbReference type="Proteomes" id="UP000321773"/>
    </source>
</evidence>
<name>A0A1I6SHP3_9BACI</name>
<protein>
    <submittedName>
        <fullName evidence="2">Bacteriophage HK97-gp10, putative tail-component</fullName>
    </submittedName>
</protein>
<sequence length="121" mass="13552">MSVKTGVASLSDEITKALQEYSSEVEEGLELAKEEIAKETVKDLKKRSPKETGSYRKGWSQKKVGNARVVHNRTDYQLTHLLENGHVKRGGGRVQGIPHIRPAEEQAINAFTDRVERVIRG</sequence>
<evidence type="ECO:0000313" key="1">
    <source>
        <dbReference type="EMBL" id="GEM04097.1"/>
    </source>
</evidence>
<evidence type="ECO:0000313" key="3">
    <source>
        <dbReference type="Proteomes" id="UP000199139"/>
    </source>
</evidence>
<organism evidence="2 3">
    <name type="scientific">Halolactibacillus miurensis</name>
    <dbReference type="NCBI Taxonomy" id="306541"/>
    <lineage>
        <taxon>Bacteria</taxon>
        <taxon>Bacillati</taxon>
        <taxon>Bacillota</taxon>
        <taxon>Bacilli</taxon>
        <taxon>Bacillales</taxon>
        <taxon>Bacillaceae</taxon>
        <taxon>Halolactibacillus</taxon>
    </lineage>
</organism>
<reference evidence="1 4" key="2">
    <citation type="submission" date="2019-07" db="EMBL/GenBank/DDBJ databases">
        <title>Whole genome shotgun sequence of Halolactibacillus miurensis NBRC 100873.</title>
        <authorList>
            <person name="Hosoyama A."/>
            <person name="Uohara A."/>
            <person name="Ohji S."/>
            <person name="Ichikawa N."/>
        </authorList>
    </citation>
    <scope>NUCLEOTIDE SEQUENCE [LARGE SCALE GENOMIC DNA]</scope>
    <source>
        <strain evidence="1 4">NBRC 100873</strain>
    </source>
</reference>
<evidence type="ECO:0000313" key="2">
    <source>
        <dbReference type="EMBL" id="SFS76429.1"/>
    </source>
</evidence>
<dbReference type="EMBL" id="FPAI01000009">
    <property type="protein sequence ID" value="SFS76429.1"/>
    <property type="molecule type" value="Genomic_DNA"/>
</dbReference>
<dbReference type="Pfam" id="PF04883">
    <property type="entry name" value="HK97-gp10_like"/>
    <property type="match status" value="1"/>
</dbReference>
<dbReference type="Proteomes" id="UP000321773">
    <property type="component" value="Unassembled WGS sequence"/>
</dbReference>
<dbReference type="RefSeq" id="WP_089853924.1">
    <property type="nucleotide sequence ID" value="NZ_BJWJ01000008.1"/>
</dbReference>
<dbReference type="AlphaFoldDB" id="A0A1I6SHP3"/>
<gene>
    <name evidence="1" type="primary">pi237</name>
    <name evidence="1" type="ORF">HMI01_10850</name>
    <name evidence="2" type="ORF">SAMN05421668_10957</name>
</gene>
<proteinExistence type="predicted"/>
<dbReference type="OrthoDB" id="1696709at2"/>
<keyword evidence="4" id="KW-1185">Reference proteome</keyword>
<dbReference type="STRING" id="306541.SAMN05421668_10957"/>
<dbReference type="EMBL" id="BJWJ01000008">
    <property type="protein sequence ID" value="GEM04097.1"/>
    <property type="molecule type" value="Genomic_DNA"/>
</dbReference>
<accession>A0A1I6SHP3</accession>